<dbReference type="GO" id="GO:0002758">
    <property type="term" value="P:innate immune response-activating signaling pathway"/>
    <property type="evidence" value="ECO:0007669"/>
    <property type="project" value="UniProtKB-ARBA"/>
</dbReference>
<accession>A0A8T0R6U3</accession>
<reference evidence="6" key="1">
    <citation type="submission" date="2020-05" db="EMBL/GenBank/DDBJ databases">
        <title>WGS assembly of Panicum virgatum.</title>
        <authorList>
            <person name="Lovell J.T."/>
            <person name="Jenkins J."/>
            <person name="Shu S."/>
            <person name="Juenger T.E."/>
            <person name="Schmutz J."/>
        </authorList>
    </citation>
    <scope>NUCLEOTIDE SEQUENCE</scope>
    <source>
        <strain evidence="6">AP13</strain>
    </source>
</reference>
<evidence type="ECO:0000259" key="5">
    <source>
        <dbReference type="Pfam" id="PF23598"/>
    </source>
</evidence>
<dbReference type="EMBL" id="CM029048">
    <property type="protein sequence ID" value="KAG2580848.1"/>
    <property type="molecule type" value="Genomic_DNA"/>
</dbReference>
<sequence>MATILESLVGSCAMKLQDVISEEAILILGVKEELTELQCFVYCAMFPEDAVINRDDITRMWVAEGFIDEQDGQLLEDTAEECYYELIYRNLLQPNYLLADLSECRVHDLLRQLPCHLSREECFVGDPESIRVNVMSKTRRISVVTLKDRVVLPRMDKEQYKVRTWRTSCEKSLRVDNTIFQRLHYIRVLDLRGSVIQSIPNCVGRLIHLRLLDLNGTDISCLPESICCLINLQILNLQWCDSLHSLPLGITQVPKGIAKTPINQVPKGIAKLKFLNDLEQYPVGGSSNNSARIQDGWTLEELGPLFQMRKLEMIKLERPSPCSGDSLLLDKKFLKQLSFCCTERTDEPYSEEDVINIEMTLEKLIPAQSIEDIYILNFFGRRFPTWLDSATHFPSLKYLQLIQCKSCVHLPPIGQLPNLKYLRIKGATSVTKIGPEFVGYGVDNPISAEAVAFPKLEILVIEDMPNWEEWTFVVEEEEATAAGKEGGEDGAAAKQKGEAPPPRMQLLPHLKVLSLERCPRLRALPPQLGQEITCWMNTDDPTPPAITRTHTHELDTRELCGIQREHTVFWCR</sequence>
<comment type="caution">
    <text evidence="6">The sequence shown here is derived from an EMBL/GenBank/DDBJ whole genome shotgun (WGS) entry which is preliminary data.</text>
</comment>
<dbReference type="InterPro" id="IPR058922">
    <property type="entry name" value="WHD_DRP"/>
</dbReference>
<dbReference type="Gene3D" id="1.10.10.10">
    <property type="entry name" value="Winged helix-like DNA-binding domain superfamily/Winged helix DNA-binding domain"/>
    <property type="match status" value="1"/>
</dbReference>
<feature type="domain" description="Disease resistance protein winged helix" evidence="4">
    <location>
        <begin position="45"/>
        <end position="113"/>
    </location>
</feature>
<dbReference type="AlphaFoldDB" id="A0A8T0R6U3"/>
<evidence type="ECO:0000259" key="4">
    <source>
        <dbReference type="Pfam" id="PF23559"/>
    </source>
</evidence>
<keyword evidence="2" id="KW-0611">Plant defense</keyword>
<dbReference type="GO" id="GO:0009626">
    <property type="term" value="P:plant-type hypersensitive response"/>
    <property type="evidence" value="ECO:0007669"/>
    <property type="project" value="UniProtKB-ARBA"/>
</dbReference>
<keyword evidence="7" id="KW-1185">Reference proteome</keyword>
<dbReference type="Gene3D" id="3.80.10.10">
    <property type="entry name" value="Ribonuclease Inhibitor"/>
    <property type="match status" value="1"/>
</dbReference>
<dbReference type="SUPFAM" id="SSF52058">
    <property type="entry name" value="L domain-like"/>
    <property type="match status" value="1"/>
</dbReference>
<organism evidence="6 7">
    <name type="scientific">Panicum virgatum</name>
    <name type="common">Blackwell switchgrass</name>
    <dbReference type="NCBI Taxonomy" id="38727"/>
    <lineage>
        <taxon>Eukaryota</taxon>
        <taxon>Viridiplantae</taxon>
        <taxon>Streptophyta</taxon>
        <taxon>Embryophyta</taxon>
        <taxon>Tracheophyta</taxon>
        <taxon>Spermatophyta</taxon>
        <taxon>Magnoliopsida</taxon>
        <taxon>Liliopsida</taxon>
        <taxon>Poales</taxon>
        <taxon>Poaceae</taxon>
        <taxon>PACMAD clade</taxon>
        <taxon>Panicoideae</taxon>
        <taxon>Panicodae</taxon>
        <taxon>Paniceae</taxon>
        <taxon>Panicinae</taxon>
        <taxon>Panicum</taxon>
        <taxon>Panicum sect. Hiantes</taxon>
    </lineage>
</organism>
<dbReference type="Pfam" id="PF23559">
    <property type="entry name" value="WHD_DRP"/>
    <property type="match status" value="1"/>
</dbReference>
<feature type="region of interest" description="Disordered" evidence="3">
    <location>
        <begin position="479"/>
        <end position="502"/>
    </location>
</feature>
<evidence type="ECO:0000313" key="6">
    <source>
        <dbReference type="EMBL" id="KAG2580848.1"/>
    </source>
</evidence>
<dbReference type="Pfam" id="PF23598">
    <property type="entry name" value="LRR_14"/>
    <property type="match status" value="1"/>
</dbReference>
<gene>
    <name evidence="6" type="ORF">PVAP13_6NG367000</name>
</gene>
<name>A0A8T0R6U3_PANVG</name>
<dbReference type="PANTHER" id="PTHR47186:SF51">
    <property type="entry name" value="NB-ARC DOMAIN-CONTAINING PROTEIN"/>
    <property type="match status" value="1"/>
</dbReference>
<proteinExistence type="predicted"/>
<dbReference type="InterPro" id="IPR036388">
    <property type="entry name" value="WH-like_DNA-bd_sf"/>
</dbReference>
<evidence type="ECO:0000313" key="7">
    <source>
        <dbReference type="Proteomes" id="UP000823388"/>
    </source>
</evidence>
<keyword evidence="1" id="KW-0677">Repeat</keyword>
<dbReference type="GO" id="GO:0042742">
    <property type="term" value="P:defense response to bacterium"/>
    <property type="evidence" value="ECO:0007669"/>
    <property type="project" value="UniProtKB-ARBA"/>
</dbReference>
<dbReference type="Proteomes" id="UP000823388">
    <property type="component" value="Chromosome 6N"/>
</dbReference>
<dbReference type="FunFam" id="1.10.10.10:FF:000322">
    <property type="entry name" value="Probable disease resistance protein At1g63360"/>
    <property type="match status" value="1"/>
</dbReference>
<dbReference type="InterPro" id="IPR032675">
    <property type="entry name" value="LRR_dom_sf"/>
</dbReference>
<protein>
    <submittedName>
        <fullName evidence="6">Uncharacterized protein</fullName>
    </submittedName>
</protein>
<dbReference type="PANTHER" id="PTHR47186">
    <property type="entry name" value="LEUCINE-RICH REPEAT-CONTAINING PROTEIN 57"/>
    <property type="match status" value="1"/>
</dbReference>
<evidence type="ECO:0000256" key="1">
    <source>
        <dbReference type="ARBA" id="ARBA00022737"/>
    </source>
</evidence>
<dbReference type="InterPro" id="IPR055414">
    <property type="entry name" value="LRR_R13L4/SHOC2-like"/>
</dbReference>
<feature type="domain" description="Disease resistance R13L4/SHOC-2-like LRR" evidence="5">
    <location>
        <begin position="180"/>
        <end position="462"/>
    </location>
</feature>
<evidence type="ECO:0000256" key="2">
    <source>
        <dbReference type="ARBA" id="ARBA00022821"/>
    </source>
</evidence>
<evidence type="ECO:0000256" key="3">
    <source>
        <dbReference type="SAM" id="MobiDB-lite"/>
    </source>
</evidence>